<gene>
    <name evidence="1" type="ORF">A8145_06865</name>
</gene>
<evidence type="ECO:0000313" key="1">
    <source>
        <dbReference type="EMBL" id="OBQ72516.1"/>
    </source>
</evidence>
<dbReference type="Proteomes" id="UP000093737">
    <property type="component" value="Unassembled WGS sequence"/>
</dbReference>
<protein>
    <submittedName>
        <fullName evidence="1">Uncharacterized protein</fullName>
    </submittedName>
</protein>
<sequence>MDRLALTHIKRMEEERNSARRTEPRLMPTGVKRYTFSPDAAYAKELKAPADPNEVPEPRYGACSEMPDGIQYFEVSAGEGRKVLFVRVGRASRCLTSRHCGWSRRENRGARLAPTDPPK</sequence>
<organism evidence="1 2">
    <name type="scientific">Rhizobium loti</name>
    <name type="common">Mesorhizobium loti</name>
    <dbReference type="NCBI Taxonomy" id="381"/>
    <lineage>
        <taxon>Bacteria</taxon>
        <taxon>Pseudomonadati</taxon>
        <taxon>Pseudomonadota</taxon>
        <taxon>Alphaproteobacteria</taxon>
        <taxon>Hyphomicrobiales</taxon>
        <taxon>Phyllobacteriaceae</taxon>
        <taxon>Mesorhizobium</taxon>
    </lineage>
</organism>
<dbReference type="EMBL" id="LYTK01000001">
    <property type="protein sequence ID" value="OBQ72516.1"/>
    <property type="molecule type" value="Genomic_DNA"/>
</dbReference>
<dbReference type="AlphaFoldDB" id="A0AA91F8W9"/>
<accession>A0AA91F8W9</accession>
<reference evidence="1 2" key="1">
    <citation type="submission" date="2016-05" db="EMBL/GenBank/DDBJ databases">
        <authorList>
            <person name="Ramsay J.P."/>
        </authorList>
    </citation>
    <scope>NUCLEOTIDE SEQUENCE [LARGE SCALE GENOMIC DNA]</scope>
    <source>
        <strain evidence="1 2">NZP2042</strain>
    </source>
</reference>
<evidence type="ECO:0000313" key="2">
    <source>
        <dbReference type="Proteomes" id="UP000093737"/>
    </source>
</evidence>
<proteinExistence type="predicted"/>
<name>A0AA91F8W9_RHILI</name>
<comment type="caution">
    <text evidence="1">The sequence shown here is derived from an EMBL/GenBank/DDBJ whole genome shotgun (WGS) entry which is preliminary data.</text>
</comment>